<dbReference type="GO" id="GO:0009098">
    <property type="term" value="P:L-leucine biosynthetic process"/>
    <property type="evidence" value="ECO:0007669"/>
    <property type="project" value="InterPro"/>
</dbReference>
<dbReference type="EMBL" id="WOCE01000007">
    <property type="protein sequence ID" value="KAE9610872.1"/>
    <property type="molecule type" value="Genomic_DNA"/>
</dbReference>
<gene>
    <name evidence="4" type="ORF">Lalb_Chr07g0191361</name>
</gene>
<proteinExistence type="predicted"/>
<dbReference type="PANTHER" id="PTHR10277">
    <property type="entry name" value="HOMOCITRATE SYNTHASE-RELATED"/>
    <property type="match status" value="1"/>
</dbReference>
<dbReference type="AlphaFoldDB" id="A0A6A4QB40"/>
<dbReference type="Proteomes" id="UP000447434">
    <property type="component" value="Chromosome 7"/>
</dbReference>
<evidence type="ECO:0000259" key="3">
    <source>
        <dbReference type="Pfam" id="PF08502"/>
    </source>
</evidence>
<evidence type="ECO:0000313" key="5">
    <source>
        <dbReference type="Proteomes" id="UP000447434"/>
    </source>
</evidence>
<accession>A0A6A4QB40</accession>
<dbReference type="Gene3D" id="3.30.160.270">
    <property type="match status" value="1"/>
</dbReference>
<dbReference type="InterPro" id="IPR050073">
    <property type="entry name" value="2-IPM_HCS-like"/>
</dbReference>
<name>A0A6A4QB40_LUPAL</name>
<dbReference type="InterPro" id="IPR013709">
    <property type="entry name" value="2-isopropylmalate_synth_dimer"/>
</dbReference>
<dbReference type="PANTHER" id="PTHR10277:SF9">
    <property type="entry name" value="2-ISOPROPYLMALATE SYNTHASE 1, CHLOROPLASTIC-RELATED"/>
    <property type="match status" value="1"/>
</dbReference>
<keyword evidence="2" id="KW-0472">Membrane</keyword>
<feature type="domain" description="2-isopropylmalate synthase LeuA allosteric (dimerisation)" evidence="3">
    <location>
        <begin position="37"/>
        <end position="109"/>
    </location>
</feature>
<evidence type="ECO:0000313" key="4">
    <source>
        <dbReference type="EMBL" id="KAE9610872.1"/>
    </source>
</evidence>
<evidence type="ECO:0000256" key="2">
    <source>
        <dbReference type="SAM" id="Phobius"/>
    </source>
</evidence>
<keyword evidence="2" id="KW-1133">Transmembrane helix</keyword>
<evidence type="ECO:0000256" key="1">
    <source>
        <dbReference type="ARBA" id="ARBA00022679"/>
    </source>
</evidence>
<sequence>MVLEIVLKRYLGYELEDEEVESLFWRFKTAAGKKKRITDVDLRAMVSNEVFKAKPIWKLGELQVICGTLGLSTTTVKLVTADGRTHVACSVGIGPVDSTFKAVNLVVKVLILMITLLLSLPFDFTRLSIKF</sequence>
<dbReference type="GO" id="GO:0003852">
    <property type="term" value="F:2-isopropylmalate synthase activity"/>
    <property type="evidence" value="ECO:0007669"/>
    <property type="project" value="InterPro"/>
</dbReference>
<reference evidence="5" key="1">
    <citation type="journal article" date="2020" name="Nat. Commun.">
        <title>Genome sequence of the cluster root forming white lupin.</title>
        <authorList>
            <person name="Hufnagel B."/>
            <person name="Marques A."/>
            <person name="Soriano A."/>
            <person name="Marques L."/>
            <person name="Divol F."/>
            <person name="Doumas P."/>
            <person name="Sallet E."/>
            <person name="Mancinotti D."/>
            <person name="Carrere S."/>
            <person name="Marande W."/>
            <person name="Arribat S."/>
            <person name="Keller J."/>
            <person name="Huneau C."/>
            <person name="Blein T."/>
            <person name="Aime D."/>
            <person name="Laguerre M."/>
            <person name="Taylor J."/>
            <person name="Schubert V."/>
            <person name="Nelson M."/>
            <person name="Geu-Flores F."/>
            <person name="Crespi M."/>
            <person name="Gallardo-Guerrero K."/>
            <person name="Delaux P.-M."/>
            <person name="Salse J."/>
            <person name="Berges H."/>
            <person name="Guyot R."/>
            <person name="Gouzy J."/>
            <person name="Peret B."/>
        </authorList>
    </citation>
    <scope>NUCLEOTIDE SEQUENCE [LARGE SCALE GENOMIC DNA]</scope>
    <source>
        <strain evidence="5">cv. Amiga</strain>
    </source>
</reference>
<feature type="transmembrane region" description="Helical" evidence="2">
    <location>
        <begin position="105"/>
        <end position="124"/>
    </location>
</feature>
<protein>
    <submittedName>
        <fullName evidence="4">Putative homocitrate synthase</fullName>
    </submittedName>
</protein>
<dbReference type="GO" id="GO:0009507">
    <property type="term" value="C:chloroplast"/>
    <property type="evidence" value="ECO:0007669"/>
    <property type="project" value="TreeGrafter"/>
</dbReference>
<dbReference type="InterPro" id="IPR036230">
    <property type="entry name" value="LeuA_allosteric_dom_sf"/>
</dbReference>
<comment type="caution">
    <text evidence="4">The sequence shown here is derived from an EMBL/GenBank/DDBJ whole genome shotgun (WGS) entry which is preliminary data.</text>
</comment>
<dbReference type="Pfam" id="PF08502">
    <property type="entry name" value="LeuA_dimer"/>
    <property type="match status" value="1"/>
</dbReference>
<organism evidence="4 5">
    <name type="scientific">Lupinus albus</name>
    <name type="common">White lupine</name>
    <name type="synonym">Lupinus termis</name>
    <dbReference type="NCBI Taxonomy" id="3870"/>
    <lineage>
        <taxon>Eukaryota</taxon>
        <taxon>Viridiplantae</taxon>
        <taxon>Streptophyta</taxon>
        <taxon>Embryophyta</taxon>
        <taxon>Tracheophyta</taxon>
        <taxon>Spermatophyta</taxon>
        <taxon>Magnoliopsida</taxon>
        <taxon>eudicotyledons</taxon>
        <taxon>Gunneridae</taxon>
        <taxon>Pentapetalae</taxon>
        <taxon>rosids</taxon>
        <taxon>fabids</taxon>
        <taxon>Fabales</taxon>
        <taxon>Fabaceae</taxon>
        <taxon>Papilionoideae</taxon>
        <taxon>50 kb inversion clade</taxon>
        <taxon>genistoids sensu lato</taxon>
        <taxon>core genistoids</taxon>
        <taxon>Genisteae</taxon>
        <taxon>Lupinus</taxon>
    </lineage>
</organism>
<keyword evidence="2" id="KW-0812">Transmembrane</keyword>
<keyword evidence="1" id="KW-0808">Transferase</keyword>
<keyword evidence="5" id="KW-1185">Reference proteome</keyword>
<dbReference type="OrthoDB" id="2015253at2759"/>